<protein>
    <submittedName>
        <fullName evidence="2">Uncharacterized protein</fullName>
    </submittedName>
</protein>
<feature type="transmembrane region" description="Helical" evidence="1">
    <location>
        <begin position="65"/>
        <end position="85"/>
    </location>
</feature>
<keyword evidence="3" id="KW-1185">Reference proteome</keyword>
<keyword evidence="1" id="KW-1133">Transmembrane helix</keyword>
<evidence type="ECO:0000313" key="2">
    <source>
        <dbReference type="EMBL" id="QLG46001.1"/>
    </source>
</evidence>
<accession>A0A7H9AR86</accession>
<evidence type="ECO:0000313" key="3">
    <source>
        <dbReference type="Proteomes" id="UP000509302"/>
    </source>
</evidence>
<feature type="transmembrane region" description="Helical" evidence="1">
    <location>
        <begin position="36"/>
        <end position="58"/>
    </location>
</feature>
<organism evidence="2 3">
    <name type="scientific">Costertonia aggregata</name>
    <dbReference type="NCBI Taxonomy" id="343403"/>
    <lineage>
        <taxon>Bacteria</taxon>
        <taxon>Pseudomonadati</taxon>
        <taxon>Bacteroidota</taxon>
        <taxon>Flavobacteriia</taxon>
        <taxon>Flavobacteriales</taxon>
        <taxon>Flavobacteriaceae</taxon>
        <taxon>Costertonia</taxon>
    </lineage>
</organism>
<name>A0A7H9AR86_9FLAO</name>
<dbReference type="RefSeq" id="WP_179242287.1">
    <property type="nucleotide sequence ID" value="NZ_CP058595.1"/>
</dbReference>
<evidence type="ECO:0000256" key="1">
    <source>
        <dbReference type="SAM" id="Phobius"/>
    </source>
</evidence>
<gene>
    <name evidence="2" type="ORF">HYG79_11810</name>
</gene>
<dbReference type="KEGG" id="cagg:HYG79_11810"/>
<sequence length="132" mass="15078">MIIFSIISTLMMIGLLSAFAFILSKGIEYYNFKAYALNPIFFIGFVYGFLVFLAVCFIKSKKMMSILMCLVFTTLYLFMTFQVAFDLRSEFGATWLSSEVFWELVVNKGKGLYFLAVGLILTLISTMILVKK</sequence>
<proteinExistence type="predicted"/>
<keyword evidence="1" id="KW-0812">Transmembrane</keyword>
<dbReference type="AlphaFoldDB" id="A0A7H9AR86"/>
<keyword evidence="1" id="KW-0472">Membrane</keyword>
<dbReference type="Proteomes" id="UP000509302">
    <property type="component" value="Chromosome"/>
</dbReference>
<reference evidence="2 3" key="1">
    <citation type="journal article" date="2006" name="Int. J. Syst. Evol. Microbiol.">
        <title>Costertonia aggregata gen. nov., sp. nov., a mesophilic marine bacterium of the family Flavobacteriaceae, isolated from a mature biofilm.</title>
        <authorList>
            <person name="Kwon K.K."/>
            <person name="Lee Y.K."/>
            <person name="Lee H.K."/>
        </authorList>
    </citation>
    <scope>NUCLEOTIDE SEQUENCE [LARGE SCALE GENOMIC DNA]</scope>
    <source>
        <strain evidence="2 3">KCCM 42265</strain>
    </source>
</reference>
<dbReference type="EMBL" id="CP058595">
    <property type="protein sequence ID" value="QLG46001.1"/>
    <property type="molecule type" value="Genomic_DNA"/>
</dbReference>
<feature type="transmembrane region" description="Helical" evidence="1">
    <location>
        <begin position="111"/>
        <end position="130"/>
    </location>
</feature>